<dbReference type="PANTHER" id="PTHR38011:SF11">
    <property type="entry name" value="2,5-DIAMINO-6-RIBOSYLAMINO-4(3H)-PYRIMIDINONE 5'-PHOSPHATE REDUCTASE"/>
    <property type="match status" value="1"/>
</dbReference>
<comment type="caution">
    <text evidence="2">The sequence shown here is derived from an EMBL/GenBank/DDBJ whole genome shotgun (WGS) entry which is preliminary data.</text>
</comment>
<dbReference type="PANTHER" id="PTHR38011">
    <property type="entry name" value="DIHYDROFOLATE REDUCTASE FAMILY PROTEIN (AFU_ORTHOLOGUE AFUA_8G06820)"/>
    <property type="match status" value="1"/>
</dbReference>
<reference evidence="2 3" key="1">
    <citation type="submission" date="2024-02" db="EMBL/GenBank/DDBJ databases">
        <title>A novel Gemmatimonadota bacterium.</title>
        <authorList>
            <person name="Du Z.-J."/>
            <person name="Ye Y.-Q."/>
        </authorList>
    </citation>
    <scope>NUCLEOTIDE SEQUENCE [LARGE SCALE GENOMIC DNA]</scope>
    <source>
        <strain evidence="2 3">DH-20</strain>
    </source>
</reference>
<dbReference type="InterPro" id="IPR050765">
    <property type="entry name" value="Riboflavin_Biosynth_HTPR"/>
</dbReference>
<organism evidence="2 3">
    <name type="scientific">Gaopeijia maritima</name>
    <dbReference type="NCBI Taxonomy" id="3119007"/>
    <lineage>
        <taxon>Bacteria</taxon>
        <taxon>Pseudomonadati</taxon>
        <taxon>Gemmatimonadota</taxon>
        <taxon>Longimicrobiia</taxon>
        <taxon>Gaopeijiales</taxon>
        <taxon>Gaopeijiaceae</taxon>
        <taxon>Gaopeijia</taxon>
    </lineage>
</organism>
<dbReference type="InterPro" id="IPR024072">
    <property type="entry name" value="DHFR-like_dom_sf"/>
</dbReference>
<dbReference type="Proteomes" id="UP001484239">
    <property type="component" value="Unassembled WGS sequence"/>
</dbReference>
<feature type="domain" description="Bacterial bifunctional deaminase-reductase C-terminal" evidence="1">
    <location>
        <begin position="11"/>
        <end position="159"/>
    </location>
</feature>
<dbReference type="SUPFAM" id="SSF53597">
    <property type="entry name" value="Dihydrofolate reductase-like"/>
    <property type="match status" value="1"/>
</dbReference>
<evidence type="ECO:0000313" key="2">
    <source>
        <dbReference type="EMBL" id="MEK9499753.1"/>
    </source>
</evidence>
<sequence length="185" mass="19681">MSDHTEAQGRVRAFLAMSIDGYIAGPDDDLSWLPMGDLPGPGALDLEQFMAGIGAILMGRRTWDIVAGFDSWAYGDTPVIVATNRPFTSDRDTVRCAGGPIEELIDLALTVAEGRDVYVDGGVMVQRTLEIDRLDELIATVVPVVLGGGVPLFAPSADAKHFSFAAPAPYGSMVQLRASRTRDAG</sequence>
<dbReference type="EMBL" id="JBBHLI010000001">
    <property type="protein sequence ID" value="MEK9499753.1"/>
    <property type="molecule type" value="Genomic_DNA"/>
</dbReference>
<evidence type="ECO:0000259" key="1">
    <source>
        <dbReference type="Pfam" id="PF01872"/>
    </source>
</evidence>
<dbReference type="Gene3D" id="3.40.430.10">
    <property type="entry name" value="Dihydrofolate Reductase, subunit A"/>
    <property type="match status" value="1"/>
</dbReference>
<protein>
    <submittedName>
        <fullName evidence="2">Dihydrofolate reductase family protein</fullName>
    </submittedName>
</protein>
<evidence type="ECO:0000313" key="3">
    <source>
        <dbReference type="Proteomes" id="UP001484239"/>
    </source>
</evidence>
<dbReference type="RefSeq" id="WP_405282893.1">
    <property type="nucleotide sequence ID" value="NZ_CP144380.1"/>
</dbReference>
<dbReference type="Pfam" id="PF01872">
    <property type="entry name" value="RibD_C"/>
    <property type="match status" value="1"/>
</dbReference>
<proteinExistence type="predicted"/>
<dbReference type="InterPro" id="IPR002734">
    <property type="entry name" value="RibDG_C"/>
</dbReference>
<accession>A0ABU9E4U4</accession>
<gene>
    <name evidence="2" type="ORF">WI372_02005</name>
</gene>
<name>A0ABU9E4U4_9BACT</name>
<keyword evidence="3" id="KW-1185">Reference proteome</keyword>